<dbReference type="OrthoDB" id="5896307at2"/>
<organism evidence="1 2">
    <name type="scientific">Ketobacter alkanivorans</name>
    <dbReference type="NCBI Taxonomy" id="1917421"/>
    <lineage>
        <taxon>Bacteria</taxon>
        <taxon>Pseudomonadati</taxon>
        <taxon>Pseudomonadota</taxon>
        <taxon>Gammaproteobacteria</taxon>
        <taxon>Pseudomonadales</taxon>
        <taxon>Ketobacteraceae</taxon>
        <taxon>Ketobacter</taxon>
    </lineage>
</organism>
<accession>A0A2K9LKN2</accession>
<dbReference type="RefSeq" id="WP_101894196.1">
    <property type="nucleotide sequence ID" value="NZ_CP022684.1"/>
</dbReference>
<proteinExistence type="predicted"/>
<dbReference type="Proteomes" id="UP000235116">
    <property type="component" value="Chromosome"/>
</dbReference>
<protein>
    <submittedName>
        <fullName evidence="1">Uncharacterized protein</fullName>
    </submittedName>
</protein>
<dbReference type="Pfam" id="PF14412">
    <property type="entry name" value="AHH"/>
    <property type="match status" value="1"/>
</dbReference>
<dbReference type="KEGG" id="kak:Kalk_10455"/>
<keyword evidence="2" id="KW-1185">Reference proteome</keyword>
<sequence>MTDLLLEKKQYRQRIERAVKNDDSHPINNGVKMQAHHLLSAKGVQLASLGNDLKKLGYDINVLENLVLLPYSLQAACHMNVQLHRGDHRDSDADHPFTYHERVKIELAKIEQFIDACKGCGSGSETERTRKRVQAKLDQKSKILLLLIKKYKVKLTRISKDFEAGARGCGGRNGVSESPLDTCPYHRDHSDDQSAGFKSAISRNYKLQVGR</sequence>
<dbReference type="EMBL" id="CP022684">
    <property type="protein sequence ID" value="AUM12813.1"/>
    <property type="molecule type" value="Genomic_DNA"/>
</dbReference>
<evidence type="ECO:0000313" key="2">
    <source>
        <dbReference type="Proteomes" id="UP000235116"/>
    </source>
</evidence>
<evidence type="ECO:0000313" key="1">
    <source>
        <dbReference type="EMBL" id="AUM12813.1"/>
    </source>
</evidence>
<reference evidence="2" key="1">
    <citation type="submission" date="2017-08" db="EMBL/GenBank/DDBJ databases">
        <title>Direct submision.</title>
        <authorList>
            <person name="Kim S.-J."/>
            <person name="Rhee S.-K."/>
        </authorList>
    </citation>
    <scope>NUCLEOTIDE SEQUENCE [LARGE SCALE GENOMIC DNA]</scope>
    <source>
        <strain evidence="2">GI5</strain>
    </source>
</reference>
<gene>
    <name evidence="1" type="ORF">Kalk_10455</name>
</gene>
<name>A0A2K9LKN2_9GAMM</name>
<dbReference type="InterPro" id="IPR032871">
    <property type="entry name" value="AHH_dom_containing"/>
</dbReference>
<dbReference type="AlphaFoldDB" id="A0A2K9LKN2"/>